<dbReference type="SMART" id="SM00028">
    <property type="entry name" value="TPR"/>
    <property type="match status" value="4"/>
</dbReference>
<evidence type="ECO:0000313" key="5">
    <source>
        <dbReference type="EMBL" id="XDU62854.1"/>
    </source>
</evidence>
<accession>A0AB39V4X7</accession>
<evidence type="ECO:0000256" key="1">
    <source>
        <dbReference type="ARBA" id="ARBA00022737"/>
    </source>
</evidence>
<reference evidence="5" key="1">
    <citation type="submission" date="2024-07" db="EMBL/GenBank/DDBJ databases">
        <authorList>
            <person name="Li X.-J."/>
            <person name="Wang X."/>
        </authorList>
    </citation>
    <scope>NUCLEOTIDE SEQUENCE</scope>
    <source>
        <strain evidence="5">HSP-536</strain>
    </source>
</reference>
<dbReference type="InterPro" id="IPR051012">
    <property type="entry name" value="CellSynth/LPSAsmb/PSIAsmb"/>
</dbReference>
<dbReference type="InterPro" id="IPR013105">
    <property type="entry name" value="TPR_2"/>
</dbReference>
<keyword evidence="4" id="KW-0732">Signal</keyword>
<organism evidence="5">
    <name type="scientific">Leptotrichia alba</name>
    <dbReference type="NCBI Taxonomy" id="3239304"/>
    <lineage>
        <taxon>Bacteria</taxon>
        <taxon>Fusobacteriati</taxon>
        <taxon>Fusobacteriota</taxon>
        <taxon>Fusobacteriia</taxon>
        <taxon>Fusobacteriales</taxon>
        <taxon>Leptotrichiaceae</taxon>
        <taxon>Leptotrichia</taxon>
    </lineage>
</organism>
<dbReference type="Pfam" id="PF13181">
    <property type="entry name" value="TPR_8"/>
    <property type="match status" value="2"/>
</dbReference>
<name>A0AB39V4X7_9FUSO</name>
<dbReference type="RefSeq" id="WP_369716738.1">
    <property type="nucleotide sequence ID" value="NZ_CP165647.1"/>
</dbReference>
<feature type="chain" id="PRO_5044330182" evidence="4">
    <location>
        <begin position="23"/>
        <end position="246"/>
    </location>
</feature>
<proteinExistence type="predicted"/>
<dbReference type="InterPro" id="IPR019734">
    <property type="entry name" value="TPR_rpt"/>
</dbReference>
<evidence type="ECO:0000256" key="3">
    <source>
        <dbReference type="PROSITE-ProRule" id="PRU00339"/>
    </source>
</evidence>
<dbReference type="KEGG" id="lala:AB8B28_03105"/>
<dbReference type="Pfam" id="PF07719">
    <property type="entry name" value="TPR_2"/>
    <property type="match status" value="1"/>
</dbReference>
<dbReference type="PROSITE" id="PS50005">
    <property type="entry name" value="TPR"/>
    <property type="match status" value="1"/>
</dbReference>
<dbReference type="PANTHER" id="PTHR45586:SF1">
    <property type="entry name" value="LIPOPOLYSACCHARIDE ASSEMBLY PROTEIN B"/>
    <property type="match status" value="1"/>
</dbReference>
<protein>
    <submittedName>
        <fullName evidence="5">Tetratricopeptide repeat protein</fullName>
    </submittedName>
</protein>
<evidence type="ECO:0000256" key="2">
    <source>
        <dbReference type="ARBA" id="ARBA00022803"/>
    </source>
</evidence>
<evidence type="ECO:0000256" key="4">
    <source>
        <dbReference type="SAM" id="SignalP"/>
    </source>
</evidence>
<sequence length="246" mass="29220">MKRYLILLLLMANLGLGVQSFAVMTKDERIKLEDQIDEAYEKEDEEKLLSLITKYVKEFPNNAEYLNRLGVLYDNKENYSEAEKWYLKAIEKGNYNAISNLAYIYFEKEEYEKAIKYYKEYQKIADNTENYYWIAAAYDELEDYKNAKEWFLKSIKFDKDGYSEERLGIIYAKEGNQKEALKWYSAAIEKGNLWAYDSLAALYISIGDYKTADKWARKGLELAKNKDDKELLEELQETFDFIQKEK</sequence>
<keyword evidence="1" id="KW-0677">Repeat</keyword>
<dbReference type="PANTHER" id="PTHR45586">
    <property type="entry name" value="TPR REPEAT-CONTAINING PROTEIN PA4667"/>
    <property type="match status" value="1"/>
</dbReference>
<dbReference type="EMBL" id="CP165647">
    <property type="protein sequence ID" value="XDU62854.1"/>
    <property type="molecule type" value="Genomic_DNA"/>
</dbReference>
<dbReference type="AlphaFoldDB" id="A0AB39V4X7"/>
<dbReference type="SMART" id="SM00671">
    <property type="entry name" value="SEL1"/>
    <property type="match status" value="2"/>
</dbReference>
<dbReference type="Pfam" id="PF13176">
    <property type="entry name" value="TPR_7"/>
    <property type="match status" value="1"/>
</dbReference>
<feature type="signal peptide" evidence="4">
    <location>
        <begin position="1"/>
        <end position="22"/>
    </location>
</feature>
<dbReference type="SUPFAM" id="SSF81901">
    <property type="entry name" value="HCP-like"/>
    <property type="match status" value="1"/>
</dbReference>
<dbReference type="InterPro" id="IPR006597">
    <property type="entry name" value="Sel1-like"/>
</dbReference>
<keyword evidence="2 3" id="KW-0802">TPR repeat</keyword>
<feature type="repeat" description="TPR" evidence="3">
    <location>
        <begin position="95"/>
        <end position="128"/>
    </location>
</feature>
<dbReference type="Gene3D" id="1.25.40.10">
    <property type="entry name" value="Tetratricopeptide repeat domain"/>
    <property type="match status" value="2"/>
</dbReference>
<gene>
    <name evidence="5" type="ORF">AB8B28_03105</name>
</gene>
<dbReference type="InterPro" id="IPR011990">
    <property type="entry name" value="TPR-like_helical_dom_sf"/>
</dbReference>